<proteinExistence type="predicted"/>
<evidence type="ECO:0000313" key="1">
    <source>
        <dbReference type="EMBL" id="QNK42262.1"/>
    </source>
</evidence>
<sequence>MNEIEMLNRIKSAVEAETPEIFENILITIKKNQEALITDQHLRKNNYKNFHT</sequence>
<dbReference type="AlphaFoldDB" id="A0A7G8TF71"/>
<dbReference type="Proteomes" id="UP000515909">
    <property type="component" value="Chromosome"/>
</dbReference>
<dbReference type="RefSeq" id="WP_187037713.1">
    <property type="nucleotide sequence ID" value="NZ_CP060286.1"/>
</dbReference>
<reference evidence="1 2" key="1">
    <citation type="submission" date="2020-08" db="EMBL/GenBank/DDBJ databases">
        <title>The isolate Caproiciproducens sp. 7D4C2 produces n-caproate at mildly acidic conditions from hexoses: genome and rBOX comparison with related strains and chain-elongating bacteria.</title>
        <authorList>
            <person name="Esquivel-Elizondo S."/>
            <person name="Bagci C."/>
            <person name="Temovska M."/>
            <person name="Jeon B.S."/>
            <person name="Bessarab I."/>
            <person name="Williams R.B.H."/>
            <person name="Huson D.H."/>
            <person name="Angenent L.T."/>
        </authorList>
    </citation>
    <scope>NUCLEOTIDE SEQUENCE [LARGE SCALE GENOMIC DNA]</scope>
    <source>
        <strain evidence="1 2">7D4C2</strain>
    </source>
</reference>
<gene>
    <name evidence="1" type="ORF">HCR03_08665</name>
</gene>
<protein>
    <submittedName>
        <fullName evidence="1">Uncharacterized protein</fullName>
    </submittedName>
</protein>
<dbReference type="KEGG" id="cfem:HCR03_08665"/>
<dbReference type="EMBL" id="CP060286">
    <property type="protein sequence ID" value="QNK42262.1"/>
    <property type="molecule type" value="Genomic_DNA"/>
</dbReference>
<name>A0A7G8TF71_9FIRM</name>
<accession>A0A7G8TF71</accession>
<organism evidence="1 2">
    <name type="scientific">Caproicibacter fermentans</name>
    <dbReference type="NCBI Taxonomy" id="2576756"/>
    <lineage>
        <taxon>Bacteria</taxon>
        <taxon>Bacillati</taxon>
        <taxon>Bacillota</taxon>
        <taxon>Clostridia</taxon>
        <taxon>Eubacteriales</taxon>
        <taxon>Acutalibacteraceae</taxon>
        <taxon>Caproicibacter</taxon>
    </lineage>
</organism>
<evidence type="ECO:0000313" key="2">
    <source>
        <dbReference type="Proteomes" id="UP000515909"/>
    </source>
</evidence>